<dbReference type="EMBL" id="BMGD01000010">
    <property type="protein sequence ID" value="GGB76140.1"/>
    <property type="molecule type" value="Genomic_DNA"/>
</dbReference>
<comment type="caution">
    <text evidence="1">The sequence shown here is derived from an EMBL/GenBank/DDBJ whole genome shotgun (WGS) entry which is preliminary data.</text>
</comment>
<evidence type="ECO:0008006" key="3">
    <source>
        <dbReference type="Google" id="ProtNLM"/>
    </source>
</evidence>
<name>A0ABQ1JWC8_9SPHN</name>
<dbReference type="RefSeq" id="WP_188515671.1">
    <property type="nucleotide sequence ID" value="NZ_BMGD01000010.1"/>
</dbReference>
<proteinExistence type="predicted"/>
<sequence>MDKSIKNELSSIRAALTALKHSGHDGFEGLLASIFSSITNHTFRLAGSGSQHGKDGSGAVSTGSIAFEAKLYNGAINKNEVLSKLTEIVASHPMPDLWVLGATIEIKTQIADPLARAAQKMGVNLLLLDWSPSSTIPELALLCALAKDATVAFLEDKLQDKTQAKLAEAALTKIRDNPNFEHGSQQILAFLRNPALGQSVAQEANSQWLRAAFADPRQARQQFGQQVSPLANNPLPVVPRDALSARIGTCVFSSIEDEVVVLIGGEGRGKTWLFAQSWTEQDTPPITLVIPAAEFPKGLVNTNEREFLVHQIVKQTSGILSEHTLQRWRNVFEQWSAETHGTKPNLVVFIDGLNQYPDYRWADRLDGMAKELSDLGGRLVVSVRNGYFDSRLRSALLTKQKLIPIPEWSEAELKSILQQNGVPQSNLRPRVIKTLRNPRVLGIAFNLKASGSIQDFDELSIDRLLFEHIRKSSRDQTTSEDPLVFKKRLSAHARHVLERVSSEQSNDTRVFESADLGSGNTFALTQNLLAVSEGRFFHSLPDDPYFYELTDDGLIVALGFAILDAVSSSLRSKTPANETLDAMLEPINALDLTAEAVHAALVISSIDERAEDNTVSALISAYLRLQNIDENAYPAFEAVVRSRTNAAMEALRDLAVSSFHVSNEDWLTHALRELRGDANAWSAMSAHIHNWLKCYSLDPKIGVFEDRSKGEEAYQAKVEERKQLLSTRLDHLSDDERAFFTTQMTRDDALASSEIAAKIFRLLAGMALGDFTESLVAWAFGQAINSDLHRPYDEYMYLVRFNSIDWARTREALLQHAAPLSKKDTSKAGKWAYVHVLRATSTLEDGQICRKLIEELTKDRERFEGWRLIEKYCATDPCDPNSERPDNIDQTAKKYRAIDLDNLRTSLGSTAEDHFLQDASFGLARFDPETAIEVHRSVIEKFSASATNATKHRLLGLRDATALVTGTARESLLNLARQKSRPYRDDKDSRDDWILAQYGLLMIFPHLDGDEQLEALLSLNSYGPPLLDLADVLKEATPLALERALDRCVQSDNPDFKMTILMVARYSATELTERSVGSLRKLANDDKSSVRSIAIGALVDLDDDEFIQSFANSQWDANALNTRECHFERWDGARAIARAHRYGFLSEQSAVSRVSREHYHLLALEADDADLSEIPNRLNASVAKMLEVDLPLVAPTIAQSNGDQRRAFHTPLRSVEEPQKELSLEDFPKRLSETEDEFDARQERGRKAFESFEDTLSRNDARQIIDDTASATLRACARSNLNLLEEWATVFLENSGRKIRHIYNFGLRVAEVLSHNNPELAARLFDHLRGNRGFVNIVQGPAALGLESLSTWGAADHSAINKLREIRLDEAATDHEIAQEVLAALSAGKSTVLDAYVDKRLNCEEPVNVARALMVCGFAHADGEREAIIANYEGLPGIVGKAAETARYAYDRNLWALHWHDLMQGAQSNEDFWRFSVLFLKVVDGRYQTWERSKEPYSEPMGSFAPSIWREIERRIERWKKKRSDKLFGEKAPANFFLVGG</sequence>
<evidence type="ECO:0000313" key="1">
    <source>
        <dbReference type="EMBL" id="GGB76140.1"/>
    </source>
</evidence>
<dbReference type="Proteomes" id="UP000614261">
    <property type="component" value="Unassembled WGS sequence"/>
</dbReference>
<protein>
    <recommendedName>
        <fullName evidence="3">NACHT domain-containing protein</fullName>
    </recommendedName>
</protein>
<organism evidence="1 2">
    <name type="scientific">Blastomonas aquatica</name>
    <dbReference type="NCBI Taxonomy" id="1510276"/>
    <lineage>
        <taxon>Bacteria</taxon>
        <taxon>Pseudomonadati</taxon>
        <taxon>Pseudomonadota</taxon>
        <taxon>Alphaproteobacteria</taxon>
        <taxon>Sphingomonadales</taxon>
        <taxon>Sphingomonadaceae</taxon>
        <taxon>Blastomonas</taxon>
    </lineage>
</organism>
<keyword evidence="2" id="KW-1185">Reference proteome</keyword>
<gene>
    <name evidence="1" type="ORF">GCM10010833_34200</name>
</gene>
<reference evidence="2" key="1">
    <citation type="journal article" date="2019" name="Int. J. Syst. Evol. Microbiol.">
        <title>The Global Catalogue of Microorganisms (GCM) 10K type strain sequencing project: providing services to taxonomists for standard genome sequencing and annotation.</title>
        <authorList>
            <consortium name="The Broad Institute Genomics Platform"/>
            <consortium name="The Broad Institute Genome Sequencing Center for Infectious Disease"/>
            <person name="Wu L."/>
            <person name="Ma J."/>
        </authorList>
    </citation>
    <scope>NUCLEOTIDE SEQUENCE [LARGE SCALE GENOMIC DNA]</scope>
    <source>
        <strain evidence="2">CGMCC 1.12851</strain>
    </source>
</reference>
<accession>A0ABQ1JWC8</accession>
<evidence type="ECO:0000313" key="2">
    <source>
        <dbReference type="Proteomes" id="UP000614261"/>
    </source>
</evidence>